<keyword evidence="1" id="KW-0121">Carboxypeptidase</keyword>
<dbReference type="GO" id="GO:0009252">
    <property type="term" value="P:peptidoglycan biosynthetic process"/>
    <property type="evidence" value="ECO:0007669"/>
    <property type="project" value="TreeGrafter"/>
</dbReference>
<sequence length="857" mass="89529">MSAQKKTASSAAGAFTGLVVLSALAGLLVTVMVTPAIAVTSMAASNTIGIFESLPSYVRINELSQRNTIFAQNTADPAAGFTPIAEVYDQNREEVSMEEISPYIIGATIAGEDRRFYEHNGVDAQGIIRAAVNNATSDSLQGASTLTQQYIKNVCIQEAIVDSGGDIEAERAGIDDCQLSTLERKLNEAKLAISLEKEYTKDEILVGYLNIAGFGGNTYGIQAAAQQYFSINAIDATPAQAASLVAIVQQPGARSLGSPENFAANQERRDVILGFMLSEGFITQAEYDEAVAIPVDENFVKPSAPRAGCIAGNDYAKFFCDYVVRLVPELESLGATPEERQANWRTGGYEIYTTLNMSLQQPAQDRVWEITPSDVTQLALGSSAVTVQSGTGRILVMAQNKRYGLDAADINQTTVNFSTDQQYGGSTGFPTGSTYKIFALVQWLQEGRGLNEVVNSSRRPFPQASFPSSCAEFGGAPFNPANAGPTPARSTVLNATVQSINTAYVAMAQQMDQCAIRDSAVALGVHRADGAELQVTPGAILGSNEQAPMTMAAASAALGAGGLYCEPYAVERIVDRDGQELPGQAQDCRQGIPQEIAAATTFALEGVLTNGTGVRANPRDGIPMFGKTGTTDLTEHTWMVGGSTAASTAVWVGNIIERIDVRRYGLGGNMRHEIWRTLQGGVNAQYGGNALPDATERLQRGAGVTLPNVVGQEVAAATSALEALGFAVQVGEPVDSDLAEGLIAQTEPGAGSTLSRGQTVVLRPSNAQSAIVPDVVTPGFDENQARTALNGAGFINVTTTCEPLAAGANPASAGRVVAQNPAPGTATNRSTAITIVVSQVACGGGAPPGNGGGGDDE</sequence>
<dbReference type="KEGG" id="mdb:OVN18_07090"/>
<evidence type="ECO:0000256" key="6">
    <source>
        <dbReference type="ARBA" id="ARBA00023268"/>
    </source>
</evidence>
<dbReference type="SUPFAM" id="SSF56601">
    <property type="entry name" value="beta-lactamase/transpeptidase-like"/>
    <property type="match status" value="1"/>
</dbReference>
<dbReference type="InterPro" id="IPR005543">
    <property type="entry name" value="PASTA_dom"/>
</dbReference>
<comment type="catalytic activity">
    <reaction evidence="8">
        <text>[GlcNAc-(1-&gt;4)-Mur2Ac(oyl-L-Ala-gamma-D-Glu-L-Lys-D-Ala-D-Ala)](n)-di-trans,octa-cis-undecaprenyl diphosphate + beta-D-GlcNAc-(1-&gt;4)-Mur2Ac(oyl-L-Ala-gamma-D-Glu-L-Lys-D-Ala-D-Ala)-di-trans,octa-cis-undecaprenyl diphosphate = [GlcNAc-(1-&gt;4)-Mur2Ac(oyl-L-Ala-gamma-D-Glu-L-Lys-D-Ala-D-Ala)](n+1)-di-trans,octa-cis-undecaprenyl diphosphate + di-trans,octa-cis-undecaprenyl diphosphate + H(+)</text>
        <dbReference type="Rhea" id="RHEA:23708"/>
        <dbReference type="Rhea" id="RHEA-COMP:9602"/>
        <dbReference type="Rhea" id="RHEA-COMP:9603"/>
        <dbReference type="ChEBI" id="CHEBI:15378"/>
        <dbReference type="ChEBI" id="CHEBI:58405"/>
        <dbReference type="ChEBI" id="CHEBI:60033"/>
        <dbReference type="ChEBI" id="CHEBI:78435"/>
        <dbReference type="EC" id="2.4.99.28"/>
    </reaction>
</comment>
<dbReference type="AlphaFoldDB" id="A0A9E8S7D5"/>
<evidence type="ECO:0000256" key="4">
    <source>
        <dbReference type="ARBA" id="ARBA00022679"/>
    </source>
</evidence>
<dbReference type="Gene3D" id="3.30.10.20">
    <property type="match status" value="2"/>
</dbReference>
<dbReference type="Pfam" id="PF00912">
    <property type="entry name" value="Transgly"/>
    <property type="match status" value="1"/>
</dbReference>
<proteinExistence type="predicted"/>
<evidence type="ECO:0000313" key="11">
    <source>
        <dbReference type="Proteomes" id="UP001164706"/>
    </source>
</evidence>
<dbReference type="InterPro" id="IPR001264">
    <property type="entry name" value="Glyco_trans_51"/>
</dbReference>
<keyword evidence="6" id="KW-0511">Multifunctional enzyme</keyword>
<evidence type="ECO:0000259" key="9">
    <source>
        <dbReference type="PROSITE" id="PS51178"/>
    </source>
</evidence>
<evidence type="ECO:0000256" key="5">
    <source>
        <dbReference type="ARBA" id="ARBA00022801"/>
    </source>
</evidence>
<dbReference type="SUPFAM" id="SSF53955">
    <property type="entry name" value="Lysozyme-like"/>
    <property type="match status" value="1"/>
</dbReference>
<dbReference type="PANTHER" id="PTHR32282:SF33">
    <property type="entry name" value="PEPTIDOGLYCAN GLYCOSYLTRANSFERASE"/>
    <property type="match status" value="1"/>
</dbReference>
<dbReference type="Proteomes" id="UP001164706">
    <property type="component" value="Chromosome"/>
</dbReference>
<keyword evidence="3" id="KW-0328">Glycosyltransferase</keyword>
<dbReference type="InterPro" id="IPR012338">
    <property type="entry name" value="Beta-lactam/transpept-like"/>
</dbReference>
<keyword evidence="5" id="KW-0378">Hydrolase</keyword>
<dbReference type="InterPro" id="IPR001460">
    <property type="entry name" value="PCN-bd_Tpept"/>
</dbReference>
<keyword evidence="11" id="KW-1185">Reference proteome</keyword>
<dbReference type="InterPro" id="IPR050396">
    <property type="entry name" value="Glycosyltr_51/Transpeptidase"/>
</dbReference>
<feature type="domain" description="PASTA" evidence="9">
    <location>
        <begin position="766"/>
        <end position="839"/>
    </location>
</feature>
<dbReference type="GO" id="GO:0008955">
    <property type="term" value="F:peptidoglycan glycosyltransferase activity"/>
    <property type="evidence" value="ECO:0007669"/>
    <property type="project" value="UniProtKB-EC"/>
</dbReference>
<dbReference type="PANTHER" id="PTHR32282">
    <property type="entry name" value="BINDING PROTEIN TRANSPEPTIDASE, PUTATIVE-RELATED"/>
    <property type="match status" value="1"/>
</dbReference>
<accession>A0A9E8S7D5</accession>
<evidence type="ECO:0000256" key="8">
    <source>
        <dbReference type="ARBA" id="ARBA00049902"/>
    </source>
</evidence>
<evidence type="ECO:0000313" key="10">
    <source>
        <dbReference type="EMBL" id="WAB80345.1"/>
    </source>
</evidence>
<dbReference type="Pfam" id="PF03793">
    <property type="entry name" value="PASTA"/>
    <property type="match status" value="2"/>
</dbReference>
<dbReference type="EMBL" id="CP113089">
    <property type="protein sequence ID" value="WAB80345.1"/>
    <property type="molecule type" value="Genomic_DNA"/>
</dbReference>
<evidence type="ECO:0000256" key="2">
    <source>
        <dbReference type="ARBA" id="ARBA00022670"/>
    </source>
</evidence>
<gene>
    <name evidence="10" type="ORF">OVN18_07090</name>
</gene>
<dbReference type="GO" id="GO:0006508">
    <property type="term" value="P:proteolysis"/>
    <property type="evidence" value="ECO:0007669"/>
    <property type="project" value="UniProtKB-KW"/>
</dbReference>
<dbReference type="GO" id="GO:0030288">
    <property type="term" value="C:outer membrane-bounded periplasmic space"/>
    <property type="evidence" value="ECO:0007669"/>
    <property type="project" value="TreeGrafter"/>
</dbReference>
<dbReference type="InterPro" id="IPR023346">
    <property type="entry name" value="Lysozyme-like_dom_sf"/>
</dbReference>
<dbReference type="Gene3D" id="1.10.3810.10">
    <property type="entry name" value="Biosynthetic peptidoglycan transglycosylase-like"/>
    <property type="match status" value="1"/>
</dbReference>
<dbReference type="GO" id="GO:0008658">
    <property type="term" value="F:penicillin binding"/>
    <property type="evidence" value="ECO:0007669"/>
    <property type="project" value="InterPro"/>
</dbReference>
<comment type="catalytic activity">
    <reaction evidence="7">
        <text>Preferential cleavage: (Ac)2-L-Lys-D-Ala-|-D-Ala. Also transpeptidation of peptidyl-alanyl moieties that are N-acyl substituents of D-alanine.</text>
        <dbReference type="EC" id="3.4.16.4"/>
    </reaction>
</comment>
<dbReference type="CDD" id="cd06577">
    <property type="entry name" value="PASTA_pknB"/>
    <property type="match status" value="2"/>
</dbReference>
<keyword evidence="2" id="KW-0645">Protease</keyword>
<organism evidence="10 11">
    <name type="scientific">Microcella daejeonensis</name>
    <dbReference type="NCBI Taxonomy" id="2994971"/>
    <lineage>
        <taxon>Bacteria</taxon>
        <taxon>Bacillati</taxon>
        <taxon>Actinomycetota</taxon>
        <taxon>Actinomycetes</taxon>
        <taxon>Micrococcales</taxon>
        <taxon>Microbacteriaceae</taxon>
        <taxon>Microcella</taxon>
    </lineage>
</organism>
<dbReference type="Gene3D" id="3.40.710.10">
    <property type="entry name" value="DD-peptidase/beta-lactamase superfamily"/>
    <property type="match status" value="1"/>
</dbReference>
<dbReference type="RefSeq" id="WP_267780021.1">
    <property type="nucleotide sequence ID" value="NZ_CP113089.1"/>
</dbReference>
<dbReference type="SMART" id="SM00740">
    <property type="entry name" value="PASTA"/>
    <property type="match status" value="2"/>
</dbReference>
<dbReference type="GO" id="GO:0009002">
    <property type="term" value="F:serine-type D-Ala-D-Ala carboxypeptidase activity"/>
    <property type="evidence" value="ECO:0007669"/>
    <property type="project" value="UniProtKB-EC"/>
</dbReference>
<dbReference type="PROSITE" id="PS51178">
    <property type="entry name" value="PASTA"/>
    <property type="match status" value="2"/>
</dbReference>
<reference evidence="10" key="1">
    <citation type="submission" date="2022-11" db="EMBL/GenBank/DDBJ databases">
        <title>Description of Microcella daejonensis nov. sp, isolated from riverside soil.</title>
        <authorList>
            <person name="Molina K.M."/>
            <person name="Kim S.B."/>
        </authorList>
    </citation>
    <scope>NUCLEOTIDE SEQUENCE</scope>
    <source>
        <strain evidence="10">MMS21-STM12</strain>
    </source>
</reference>
<feature type="domain" description="PASTA" evidence="9">
    <location>
        <begin position="700"/>
        <end position="765"/>
    </location>
</feature>
<name>A0A9E8S7D5_9MICO</name>
<protein>
    <submittedName>
        <fullName evidence="10">Transglycosylase domain-containing protein</fullName>
    </submittedName>
</protein>
<evidence type="ECO:0000256" key="3">
    <source>
        <dbReference type="ARBA" id="ARBA00022676"/>
    </source>
</evidence>
<keyword evidence="4" id="KW-0808">Transferase</keyword>
<evidence type="ECO:0000256" key="1">
    <source>
        <dbReference type="ARBA" id="ARBA00022645"/>
    </source>
</evidence>
<dbReference type="InterPro" id="IPR036950">
    <property type="entry name" value="PBP_transglycosylase"/>
</dbReference>
<dbReference type="Pfam" id="PF00905">
    <property type="entry name" value="Transpeptidase"/>
    <property type="match status" value="1"/>
</dbReference>
<evidence type="ECO:0000256" key="7">
    <source>
        <dbReference type="ARBA" id="ARBA00034000"/>
    </source>
</evidence>